<evidence type="ECO:0000256" key="3">
    <source>
        <dbReference type="ARBA" id="ARBA00022448"/>
    </source>
</evidence>
<feature type="region of interest" description="Disordered" evidence="8">
    <location>
        <begin position="376"/>
        <end position="396"/>
    </location>
</feature>
<accession>A0A2H5Y966</accession>
<feature type="transmembrane region" description="Helical" evidence="9">
    <location>
        <begin position="299"/>
        <end position="321"/>
    </location>
</feature>
<dbReference type="PANTHER" id="PTHR21716">
    <property type="entry name" value="TRANSMEMBRANE PROTEIN"/>
    <property type="match status" value="1"/>
</dbReference>
<evidence type="ECO:0008006" key="12">
    <source>
        <dbReference type="Google" id="ProtNLM"/>
    </source>
</evidence>
<feature type="transmembrane region" description="Helical" evidence="9">
    <location>
        <begin position="266"/>
        <end position="287"/>
    </location>
</feature>
<dbReference type="InterPro" id="IPR002549">
    <property type="entry name" value="AI-2E-like"/>
</dbReference>
<comment type="subcellular location">
    <subcellularLocation>
        <location evidence="1">Cell membrane</location>
        <topology evidence="1">Multi-pass membrane protein</topology>
    </subcellularLocation>
</comment>
<dbReference type="PANTHER" id="PTHR21716:SF53">
    <property type="entry name" value="PERMEASE PERM-RELATED"/>
    <property type="match status" value="1"/>
</dbReference>
<dbReference type="AlphaFoldDB" id="A0A2H5Y966"/>
<evidence type="ECO:0000256" key="4">
    <source>
        <dbReference type="ARBA" id="ARBA00022475"/>
    </source>
</evidence>
<evidence type="ECO:0000256" key="1">
    <source>
        <dbReference type="ARBA" id="ARBA00004651"/>
    </source>
</evidence>
<reference evidence="11" key="1">
    <citation type="submission" date="2017-09" db="EMBL/GenBank/DDBJ databases">
        <title>Metaegenomics of thermophilic ammonia-oxidizing enrichment culture.</title>
        <authorList>
            <person name="Kato S."/>
            <person name="Suzuki K."/>
        </authorList>
    </citation>
    <scope>NUCLEOTIDE SEQUENCE [LARGE SCALE GENOMIC DNA]</scope>
</reference>
<feature type="transmembrane region" description="Helical" evidence="9">
    <location>
        <begin position="92"/>
        <end position="113"/>
    </location>
</feature>
<keyword evidence="5 9" id="KW-0812">Transmembrane</keyword>
<evidence type="ECO:0000313" key="11">
    <source>
        <dbReference type="Proteomes" id="UP000236642"/>
    </source>
</evidence>
<dbReference type="Pfam" id="PF01594">
    <property type="entry name" value="AI-2E_transport"/>
    <property type="match status" value="1"/>
</dbReference>
<organism evidence="10 11">
    <name type="scientific">Candidatus Thermoflexus japonica</name>
    <dbReference type="NCBI Taxonomy" id="2035417"/>
    <lineage>
        <taxon>Bacteria</taxon>
        <taxon>Bacillati</taxon>
        <taxon>Chloroflexota</taxon>
        <taxon>Thermoflexia</taxon>
        <taxon>Thermoflexales</taxon>
        <taxon>Thermoflexaceae</taxon>
        <taxon>Thermoflexus</taxon>
    </lineage>
</organism>
<evidence type="ECO:0000256" key="8">
    <source>
        <dbReference type="SAM" id="MobiDB-lite"/>
    </source>
</evidence>
<keyword evidence="3" id="KW-0813">Transport</keyword>
<feature type="transmembrane region" description="Helical" evidence="9">
    <location>
        <begin position="240"/>
        <end position="259"/>
    </location>
</feature>
<evidence type="ECO:0000256" key="6">
    <source>
        <dbReference type="ARBA" id="ARBA00022989"/>
    </source>
</evidence>
<feature type="transmembrane region" description="Helical" evidence="9">
    <location>
        <begin position="183"/>
        <end position="201"/>
    </location>
</feature>
<evidence type="ECO:0000313" key="10">
    <source>
        <dbReference type="EMBL" id="GBD09972.1"/>
    </source>
</evidence>
<dbReference type="GO" id="GO:0055085">
    <property type="term" value="P:transmembrane transport"/>
    <property type="evidence" value="ECO:0007669"/>
    <property type="project" value="TreeGrafter"/>
</dbReference>
<dbReference type="GO" id="GO:0005886">
    <property type="term" value="C:plasma membrane"/>
    <property type="evidence" value="ECO:0007669"/>
    <property type="project" value="UniProtKB-SubCell"/>
</dbReference>
<keyword evidence="6 9" id="KW-1133">Transmembrane helix</keyword>
<feature type="transmembrane region" description="Helical" evidence="9">
    <location>
        <begin position="6"/>
        <end position="24"/>
    </location>
</feature>
<keyword evidence="4" id="KW-1003">Cell membrane</keyword>
<dbReference type="EMBL" id="BEHY01000087">
    <property type="protein sequence ID" value="GBD09972.1"/>
    <property type="molecule type" value="Genomic_DNA"/>
</dbReference>
<comment type="similarity">
    <text evidence="2">Belongs to the autoinducer-2 exporter (AI-2E) (TC 2.A.86) family.</text>
</comment>
<evidence type="ECO:0000256" key="7">
    <source>
        <dbReference type="ARBA" id="ARBA00023136"/>
    </source>
</evidence>
<keyword evidence="7 9" id="KW-0472">Membrane</keyword>
<dbReference type="Proteomes" id="UP000236642">
    <property type="component" value="Unassembled WGS sequence"/>
</dbReference>
<comment type="caution">
    <text evidence="10">The sequence shown here is derived from an EMBL/GenBank/DDBJ whole genome shotgun (WGS) entry which is preliminary data.</text>
</comment>
<evidence type="ECO:0000256" key="9">
    <source>
        <dbReference type="SAM" id="Phobius"/>
    </source>
</evidence>
<gene>
    <name evidence="10" type="ORF">HRbin22_02235</name>
</gene>
<name>A0A2H5Y966_9CHLR</name>
<sequence>MRVPRFVLFLISFAALIYITERLWQLFSLFADLVRMLALAWLLAYVLHPLVAWLDRGPLPEPWLDAWIRRGAPPWLRHLARFRIPYPIGATLVYTGLLTALLIGLLLGVPLLVPQALELATLITPYLQRAPEILVRLQRDLAMRLNVPMESLAILPSREAWQDLARLGAGWVLPILVETARRIGGGLVEFLLILALSYYTMLDWRSLARRFLSLIPPAYHDEIQTTAAILDRTFGGFLRGQLLIALTNGLVTFVVMLAFGAPFAGLIALLSALIILIPLIGAPIALWGPPLTLWLRGEWSAGLWMWIILMIYQQILFHFLVPRMLGEATGLPPLLTLIAVLIGVRLFGFWGFVFAIPVAGAGYSLAFLLLASHGASTRAPEPSMGSPSTDPIEDHK</sequence>
<protein>
    <recommendedName>
        <fullName evidence="12">Permease</fullName>
    </recommendedName>
</protein>
<evidence type="ECO:0000256" key="2">
    <source>
        <dbReference type="ARBA" id="ARBA00009773"/>
    </source>
</evidence>
<proteinExistence type="inferred from homology"/>
<feature type="transmembrane region" description="Helical" evidence="9">
    <location>
        <begin position="328"/>
        <end position="346"/>
    </location>
</feature>
<evidence type="ECO:0000256" key="5">
    <source>
        <dbReference type="ARBA" id="ARBA00022692"/>
    </source>
</evidence>